<dbReference type="Pfam" id="PF25137">
    <property type="entry name" value="ADH_Fe_C"/>
    <property type="match status" value="1"/>
</dbReference>
<feature type="transmembrane region" description="Helical" evidence="6">
    <location>
        <begin position="299"/>
        <end position="324"/>
    </location>
</feature>
<dbReference type="Gene3D" id="3.40.50.1970">
    <property type="match status" value="1"/>
</dbReference>
<feature type="transmembrane region" description="Helical" evidence="6">
    <location>
        <begin position="12"/>
        <end position="31"/>
    </location>
</feature>
<dbReference type="SUPFAM" id="SSF56796">
    <property type="entry name" value="Dehydroquinate synthase-like"/>
    <property type="match status" value="1"/>
</dbReference>
<dbReference type="FunFam" id="3.40.50.1970:FF:000003">
    <property type="entry name" value="Alcohol dehydrogenase, iron-containing"/>
    <property type="match status" value="1"/>
</dbReference>
<dbReference type="CDD" id="cd08185">
    <property type="entry name" value="Fe-ADH-like"/>
    <property type="match status" value="1"/>
</dbReference>
<dbReference type="PANTHER" id="PTHR11496:SF104">
    <property type="entry name" value="3-DEOXY-ALPHA-D-MANNO-OCTULOSONATE 8-OXIDASE"/>
    <property type="match status" value="1"/>
</dbReference>
<dbReference type="EMBL" id="CYXY01000005">
    <property type="protein sequence ID" value="CUM87000.1"/>
    <property type="molecule type" value="Genomic_DNA"/>
</dbReference>
<sequence>MEKKKSEFDKVFSAWDILVIAFGAMIGWGWVVSTGDWIGRGGVLGAVIGFAIGGIMVFFVGLTYAELTAAMPQCGGEHVFSYKAMGPVGSFICTWAIILGYVSVVCFEACALPTIITYIYPGFLKGYLYTVAGFDIYASWLAVAMIVAFFITFINIKGAKTAATLQTVLTVIIGGVGILLIVASVVSGDVSNLTPQLFAGDSASTTMKAIMSVAVMTPFFFIGFDVIPQAAEEINVPLKKIGMIMILSIVLAVAFYALIILGVGYVMSPSDISSSQAGSGLVTADAMAKAFHSSIMSKVLIVGGMCGIVTSWNSFLIGGSRAMYSMAESYMIPRTFRKLHKTHKTPVNALYLIGGLSILAPLFGRKMLVWIVDAGNFGCCLAYCMVSLSFIILRKKAPEMVRPYKVKHYKIVGVLAVLMSGFMVAMYIIPGSGSNLVPQEWAMAGGWAVLGIIFFIVCKLKYKEKFGSHIDVAVDDEDITSEEDRTFEDALGAVNTAENVVEVQPAINFNYFLPVNIAFGSGKVLETGELTKPYGKKALIVTGRSSAKKSGLYDKVANSLSKAGIDHVLFDKVAQNPLTTTAMEGADFAKANGCDVVVAIGGGSIMDCAKAIAFLSINAGDINDYIYNRLQSDKALPLILIPTTCGTGSEGNGFAVLTNPENGDKKSLRCNAIVAKVSIVDPECMMTMPKHVLASVGFDALCHCMEAYTSKIAQPFTDALSLYAMELIAGNLVKVYKGEGGKEAWEKITLASTIGGMVINTAGVTLAHGMEHPASGLKDIVHGQGLAALTPVIVEASHKGNHFKFAKIARIFGGVTAEDLAGKLRSLLKDIDLACTLSDLGLSEEDIPWMAENCMKVSAASIQNNPVVFTQEEIAEIYRKAM</sequence>
<evidence type="ECO:0000313" key="10">
    <source>
        <dbReference type="Proteomes" id="UP000095553"/>
    </source>
</evidence>
<dbReference type="InterPro" id="IPR056798">
    <property type="entry name" value="ADH_Fe_C"/>
</dbReference>
<feature type="transmembrane region" description="Helical" evidence="6">
    <location>
        <begin position="345"/>
        <end position="363"/>
    </location>
</feature>
<accession>A0A173S9R1</accession>
<evidence type="ECO:0000256" key="5">
    <source>
        <dbReference type="ARBA" id="ARBA00023136"/>
    </source>
</evidence>
<evidence type="ECO:0000256" key="2">
    <source>
        <dbReference type="ARBA" id="ARBA00022692"/>
    </source>
</evidence>
<dbReference type="InterPro" id="IPR039697">
    <property type="entry name" value="Alcohol_dehydrogenase_Fe"/>
</dbReference>
<feature type="transmembrane region" description="Helical" evidence="6">
    <location>
        <begin position="369"/>
        <end position="391"/>
    </location>
</feature>
<organism evidence="9 10">
    <name type="scientific">Anaerostipes hadrus</name>
    <dbReference type="NCBI Taxonomy" id="649756"/>
    <lineage>
        <taxon>Bacteria</taxon>
        <taxon>Bacillati</taxon>
        <taxon>Bacillota</taxon>
        <taxon>Clostridia</taxon>
        <taxon>Lachnospirales</taxon>
        <taxon>Lachnospiraceae</taxon>
        <taxon>Anaerostipes</taxon>
    </lineage>
</organism>
<dbReference type="PANTHER" id="PTHR11496">
    <property type="entry name" value="ALCOHOL DEHYDROGENASE"/>
    <property type="match status" value="1"/>
</dbReference>
<gene>
    <name evidence="9" type="primary">dhaT</name>
    <name evidence="9" type="ORF">ERS852571_01063</name>
</gene>
<feature type="transmembrane region" description="Helical" evidence="6">
    <location>
        <begin position="136"/>
        <end position="156"/>
    </location>
</feature>
<dbReference type="EC" id="1.1.1.202" evidence="9"/>
<dbReference type="GO" id="GO:0046872">
    <property type="term" value="F:metal ion binding"/>
    <property type="evidence" value="ECO:0007669"/>
    <property type="project" value="InterPro"/>
</dbReference>
<keyword evidence="2 6" id="KW-0812">Transmembrane</keyword>
<dbReference type="Proteomes" id="UP000095553">
    <property type="component" value="Unassembled WGS sequence"/>
</dbReference>
<protein>
    <submittedName>
        <fullName evidence="9">1,3-propanediol dehydrogenase</fullName>
        <ecNumber evidence="9">1.1.1.202</ecNumber>
    </submittedName>
</protein>
<dbReference type="InterPro" id="IPR002293">
    <property type="entry name" value="AA/rel_permease1"/>
</dbReference>
<feature type="domain" description="Alcohol dehydrogenase iron-type/glycerol dehydrogenase GldA" evidence="7">
    <location>
        <begin position="514"/>
        <end position="682"/>
    </location>
</feature>
<reference evidence="9 10" key="1">
    <citation type="submission" date="2015-09" db="EMBL/GenBank/DDBJ databases">
        <authorList>
            <consortium name="Pathogen Informatics"/>
        </authorList>
    </citation>
    <scope>NUCLEOTIDE SEQUENCE [LARGE SCALE GENOMIC DNA]</scope>
    <source>
        <strain evidence="9 10">2789STDY5834959</strain>
    </source>
</reference>
<feature type="transmembrane region" description="Helical" evidence="6">
    <location>
        <begin position="168"/>
        <end position="186"/>
    </location>
</feature>
<dbReference type="Pfam" id="PF00465">
    <property type="entry name" value="Fe-ADH"/>
    <property type="match status" value="1"/>
</dbReference>
<dbReference type="Gene3D" id="1.20.1090.10">
    <property type="entry name" value="Dehydroquinate synthase-like - alpha domain"/>
    <property type="match status" value="1"/>
</dbReference>
<name>A0A173S9R1_ANAHA</name>
<keyword evidence="3 6" id="KW-1133">Transmembrane helix</keyword>
<evidence type="ECO:0000256" key="3">
    <source>
        <dbReference type="ARBA" id="ARBA00022989"/>
    </source>
</evidence>
<feature type="transmembrane region" description="Helical" evidence="6">
    <location>
        <begin position="441"/>
        <end position="458"/>
    </location>
</feature>
<dbReference type="Gene3D" id="1.20.1740.10">
    <property type="entry name" value="Amino acid/polyamine transporter I"/>
    <property type="match status" value="1"/>
</dbReference>
<comment type="subcellular location">
    <subcellularLocation>
        <location evidence="1">Membrane</location>
        <topology evidence="1">Multi-pass membrane protein</topology>
    </subcellularLocation>
</comment>
<keyword evidence="5 6" id="KW-0472">Membrane</keyword>
<feature type="transmembrane region" description="Helical" evidence="6">
    <location>
        <begin position="244"/>
        <end position="267"/>
    </location>
</feature>
<feature type="domain" description="Fe-containing alcohol dehydrogenase-like C-terminal" evidence="8">
    <location>
        <begin position="694"/>
        <end position="882"/>
    </location>
</feature>
<dbReference type="Pfam" id="PF13520">
    <property type="entry name" value="AA_permease_2"/>
    <property type="match status" value="1"/>
</dbReference>
<evidence type="ECO:0000313" key="9">
    <source>
        <dbReference type="EMBL" id="CUM87000.1"/>
    </source>
</evidence>
<feature type="transmembrane region" description="Helical" evidence="6">
    <location>
        <begin position="88"/>
        <end position="116"/>
    </location>
</feature>
<evidence type="ECO:0000256" key="1">
    <source>
        <dbReference type="ARBA" id="ARBA00004141"/>
    </source>
</evidence>
<evidence type="ECO:0000256" key="6">
    <source>
        <dbReference type="SAM" id="Phobius"/>
    </source>
</evidence>
<dbReference type="InterPro" id="IPR001670">
    <property type="entry name" value="ADH_Fe/GldA"/>
</dbReference>
<evidence type="ECO:0000256" key="4">
    <source>
        <dbReference type="ARBA" id="ARBA00023002"/>
    </source>
</evidence>
<feature type="transmembrane region" description="Helical" evidence="6">
    <location>
        <begin position="43"/>
        <end position="67"/>
    </location>
</feature>
<dbReference type="AlphaFoldDB" id="A0A173S9R1"/>
<evidence type="ECO:0000259" key="7">
    <source>
        <dbReference type="Pfam" id="PF00465"/>
    </source>
</evidence>
<dbReference type="GO" id="GO:0004022">
    <property type="term" value="F:alcohol dehydrogenase (NAD+) activity"/>
    <property type="evidence" value="ECO:0007669"/>
    <property type="project" value="UniProtKB-ARBA"/>
</dbReference>
<dbReference type="GO" id="GO:0047516">
    <property type="term" value="F:1,3-propanediol dehydrogenase activity"/>
    <property type="evidence" value="ECO:0007669"/>
    <property type="project" value="UniProtKB-EC"/>
</dbReference>
<feature type="transmembrane region" description="Helical" evidence="6">
    <location>
        <begin position="411"/>
        <end position="429"/>
    </location>
</feature>
<evidence type="ECO:0000259" key="8">
    <source>
        <dbReference type="Pfam" id="PF25137"/>
    </source>
</evidence>
<keyword evidence="4 9" id="KW-0560">Oxidoreductase</keyword>
<dbReference type="GO" id="GO:0022857">
    <property type="term" value="F:transmembrane transporter activity"/>
    <property type="evidence" value="ECO:0007669"/>
    <property type="project" value="InterPro"/>
</dbReference>
<dbReference type="RefSeq" id="WP_055072553.1">
    <property type="nucleotide sequence ID" value="NZ_CYXY01000005.1"/>
</dbReference>
<feature type="transmembrane region" description="Helical" evidence="6">
    <location>
        <begin position="206"/>
        <end position="224"/>
    </location>
</feature>
<proteinExistence type="predicted"/>
<dbReference type="GO" id="GO:0016020">
    <property type="term" value="C:membrane"/>
    <property type="evidence" value="ECO:0007669"/>
    <property type="project" value="UniProtKB-SubCell"/>
</dbReference>